<protein>
    <submittedName>
        <fullName evidence="8">MAGUK p55 subfamily member 2</fullName>
    </submittedName>
</protein>
<dbReference type="PROSITE" id="PS50002">
    <property type="entry name" value="SH3"/>
    <property type="match status" value="1"/>
</dbReference>
<evidence type="ECO:0000259" key="6">
    <source>
        <dbReference type="PROSITE" id="PS50106"/>
    </source>
</evidence>
<evidence type="ECO:0000313" key="8">
    <source>
        <dbReference type="WBParaSite" id="L893_g2868.t1"/>
    </source>
</evidence>
<dbReference type="Proteomes" id="UP000095287">
    <property type="component" value="Unplaced"/>
</dbReference>
<proteinExistence type="inferred from homology"/>
<dbReference type="InterPro" id="IPR050716">
    <property type="entry name" value="MAGUK"/>
</dbReference>
<evidence type="ECO:0000256" key="2">
    <source>
        <dbReference type="ARBA" id="ARBA00022443"/>
    </source>
</evidence>
<dbReference type="PROSITE" id="PS50052">
    <property type="entry name" value="GUANYLATE_KINASE_2"/>
    <property type="match status" value="1"/>
</dbReference>
<dbReference type="Gene3D" id="3.40.50.300">
    <property type="entry name" value="P-loop containing nucleotide triphosphate hydrolases"/>
    <property type="match status" value="1"/>
</dbReference>
<dbReference type="CDD" id="cd00071">
    <property type="entry name" value="GMPK"/>
    <property type="match status" value="1"/>
</dbReference>
<dbReference type="PROSITE" id="PS50106">
    <property type="entry name" value="PDZ"/>
    <property type="match status" value="1"/>
</dbReference>
<evidence type="ECO:0000313" key="7">
    <source>
        <dbReference type="Proteomes" id="UP000095287"/>
    </source>
</evidence>
<reference evidence="8" key="1">
    <citation type="submission" date="2016-11" db="UniProtKB">
        <authorList>
            <consortium name="WormBaseParasite"/>
        </authorList>
    </citation>
    <scope>IDENTIFICATION</scope>
</reference>
<dbReference type="Gene3D" id="2.30.42.10">
    <property type="match status" value="1"/>
</dbReference>
<dbReference type="FunFam" id="3.30.63.10:FF:000002">
    <property type="entry name" value="Guanylate kinase 1"/>
    <property type="match status" value="1"/>
</dbReference>
<dbReference type="Gene3D" id="2.30.30.40">
    <property type="entry name" value="SH3 Domains"/>
    <property type="match status" value="1"/>
</dbReference>
<feature type="domain" description="SH3" evidence="4">
    <location>
        <begin position="212"/>
        <end position="299"/>
    </location>
</feature>
<feature type="domain" description="PDZ" evidence="6">
    <location>
        <begin position="122"/>
        <end position="202"/>
    </location>
</feature>
<dbReference type="WBParaSite" id="L893_g2868.t1">
    <property type="protein sequence ID" value="L893_g2868.t1"/>
    <property type="gene ID" value="L893_g2868"/>
</dbReference>
<dbReference type="PANTHER" id="PTHR23122">
    <property type="entry name" value="MEMBRANE-ASSOCIATED GUANYLATE KINASE MAGUK"/>
    <property type="match status" value="1"/>
</dbReference>
<dbReference type="GO" id="GO:0034330">
    <property type="term" value="P:cell junction organization"/>
    <property type="evidence" value="ECO:0007669"/>
    <property type="project" value="UniProtKB-ARBA"/>
</dbReference>
<dbReference type="SUPFAM" id="SSF50156">
    <property type="entry name" value="PDZ domain-like"/>
    <property type="match status" value="1"/>
</dbReference>
<feature type="domain" description="Guanylate kinase-like" evidence="5">
    <location>
        <begin position="324"/>
        <end position="518"/>
    </location>
</feature>
<dbReference type="InterPro" id="IPR036034">
    <property type="entry name" value="PDZ_sf"/>
</dbReference>
<evidence type="ECO:0000259" key="5">
    <source>
        <dbReference type="PROSITE" id="PS50052"/>
    </source>
</evidence>
<evidence type="ECO:0000256" key="3">
    <source>
        <dbReference type="PROSITE-ProRule" id="PRU00192"/>
    </source>
</evidence>
<dbReference type="SUPFAM" id="SSF52540">
    <property type="entry name" value="P-loop containing nucleoside triphosphate hydrolases"/>
    <property type="match status" value="1"/>
</dbReference>
<dbReference type="InterPro" id="IPR008144">
    <property type="entry name" value="Guanylate_kin-like_dom"/>
</dbReference>
<dbReference type="AlphaFoldDB" id="A0A1I7ZPN6"/>
<dbReference type="InterPro" id="IPR027417">
    <property type="entry name" value="P-loop_NTPase"/>
</dbReference>
<dbReference type="InterPro" id="IPR001452">
    <property type="entry name" value="SH3_domain"/>
</dbReference>
<dbReference type="InterPro" id="IPR001478">
    <property type="entry name" value="PDZ"/>
</dbReference>
<accession>A0A1I7ZPN6</accession>
<dbReference type="SUPFAM" id="SSF50044">
    <property type="entry name" value="SH3-domain"/>
    <property type="match status" value="1"/>
</dbReference>
<dbReference type="Pfam" id="PF00595">
    <property type="entry name" value="PDZ"/>
    <property type="match status" value="1"/>
</dbReference>
<keyword evidence="7" id="KW-1185">Reference proteome</keyword>
<dbReference type="SMART" id="SM00228">
    <property type="entry name" value="PDZ"/>
    <property type="match status" value="1"/>
</dbReference>
<name>A0A1I7ZPN6_9BILA</name>
<dbReference type="Pfam" id="PF00625">
    <property type="entry name" value="Guanylate_kin"/>
    <property type="match status" value="1"/>
</dbReference>
<comment type="similarity">
    <text evidence="1">Belongs to the MAGUK family.</text>
</comment>
<evidence type="ECO:0000256" key="1">
    <source>
        <dbReference type="ARBA" id="ARBA00007014"/>
    </source>
</evidence>
<dbReference type="SMART" id="SM00072">
    <property type="entry name" value="GuKc"/>
    <property type="match status" value="1"/>
</dbReference>
<dbReference type="SMART" id="SM00326">
    <property type="entry name" value="SH3"/>
    <property type="match status" value="1"/>
</dbReference>
<organism evidence="7 8">
    <name type="scientific">Steinernema glaseri</name>
    <dbReference type="NCBI Taxonomy" id="37863"/>
    <lineage>
        <taxon>Eukaryota</taxon>
        <taxon>Metazoa</taxon>
        <taxon>Ecdysozoa</taxon>
        <taxon>Nematoda</taxon>
        <taxon>Chromadorea</taxon>
        <taxon>Rhabditida</taxon>
        <taxon>Tylenchina</taxon>
        <taxon>Panagrolaimomorpha</taxon>
        <taxon>Strongyloidoidea</taxon>
        <taxon>Steinernematidae</taxon>
        <taxon>Steinernema</taxon>
    </lineage>
</organism>
<dbReference type="InterPro" id="IPR008145">
    <property type="entry name" value="GK/Ca_channel_bsu"/>
</dbReference>
<sequence length="536" mass="59644">MTSELSGVGLSSFTQTFEEVLENIIEDFSLHDVCKRSVRAISAKQSHIVASLPNRPHFGSKSLVDTAEKCKKLSDELANLVNKPHIQSLFSAYDDVVRCVYAPRLPEIPHEVDDDEGIAVKIVRLVKTAEPLGATIKCLPDGVVCIARVIAGGVADRSASIHVGDHVLEVNGVSVAGMSPTEIVDILSRDGDTVVFKLTPARVPIVTDESFQQHTHVRALKDYDGSADMMHPCPEAALSFHKGDILEILVSDEVHWYQARCLGNGSLANGEADSAHSPAGVGVFRVGLMPSELLQRKRHPKQDGASDSPWYEPVCRWNPRSNLLRPVVLIGAHGVGRSELRRCLLNSFPQKYCSTVPHTSRAPRPNEVDGVDYHFSTRAQMETWIREGRCLEYGEYRGNIYATLTDSVTEILDGGQVPLLSPHPFALQVLRTKQFMPIVIFVKPPELRIFRETRLTSRSVQVAAGKSVDPQKALDDDEICEVIRNSEQLERTYGHTFDAQVVNDTLDHCFSKLCRLLRRFETRPSWIPVKWMDECN</sequence>
<keyword evidence="2 3" id="KW-0728">SH3 domain</keyword>
<evidence type="ECO:0000259" key="4">
    <source>
        <dbReference type="PROSITE" id="PS50002"/>
    </source>
</evidence>
<dbReference type="InterPro" id="IPR036028">
    <property type="entry name" value="SH3-like_dom_sf"/>
</dbReference>